<keyword evidence="3" id="KW-1185">Reference proteome</keyword>
<evidence type="ECO:0000313" key="3">
    <source>
        <dbReference type="Proteomes" id="UP001204151"/>
    </source>
</evidence>
<sequence>MRYADVVGIKVDGFGPRALLATVANDALAHDADVAKVQQWLEHANISTTAAHDRPEMRAEDSPKFSVIYCVVVHKVYFSHYRCFDRP</sequence>
<gene>
    <name evidence="2" type="ORF">NX784_17530</name>
</gene>
<accession>A0ABT1ZTW8</accession>
<dbReference type="Gene3D" id="1.10.443.10">
    <property type="entry name" value="Intergrase catalytic core"/>
    <property type="match status" value="1"/>
</dbReference>
<keyword evidence="1" id="KW-0233">DNA recombination</keyword>
<organism evidence="2 3">
    <name type="scientific">Massilia pinisoli</name>
    <dbReference type="NCBI Taxonomy" id="1772194"/>
    <lineage>
        <taxon>Bacteria</taxon>
        <taxon>Pseudomonadati</taxon>
        <taxon>Pseudomonadota</taxon>
        <taxon>Betaproteobacteria</taxon>
        <taxon>Burkholderiales</taxon>
        <taxon>Oxalobacteraceae</taxon>
        <taxon>Telluria group</taxon>
        <taxon>Massilia</taxon>
    </lineage>
</organism>
<dbReference type="Proteomes" id="UP001204151">
    <property type="component" value="Unassembled WGS sequence"/>
</dbReference>
<evidence type="ECO:0000256" key="1">
    <source>
        <dbReference type="ARBA" id="ARBA00023172"/>
    </source>
</evidence>
<comment type="caution">
    <text evidence="2">The sequence shown here is derived from an EMBL/GenBank/DDBJ whole genome shotgun (WGS) entry which is preliminary data.</text>
</comment>
<dbReference type="EMBL" id="JANUGW010000013">
    <property type="protein sequence ID" value="MCS0583395.1"/>
    <property type="molecule type" value="Genomic_DNA"/>
</dbReference>
<evidence type="ECO:0000313" key="2">
    <source>
        <dbReference type="EMBL" id="MCS0583395.1"/>
    </source>
</evidence>
<dbReference type="SUPFAM" id="SSF56349">
    <property type="entry name" value="DNA breaking-rejoining enzymes"/>
    <property type="match status" value="1"/>
</dbReference>
<dbReference type="InterPro" id="IPR013762">
    <property type="entry name" value="Integrase-like_cat_sf"/>
</dbReference>
<proteinExistence type="predicted"/>
<reference evidence="2 3" key="1">
    <citation type="submission" date="2022-08" db="EMBL/GenBank/DDBJ databases">
        <title>Reclassification of Massilia species as members of the genera Telluria, Duganella, Pseudoduganella, Mokoshia gen. nov. and Zemynaea gen. nov. using orthogonal and non-orthogonal genome-based approaches.</title>
        <authorList>
            <person name="Bowman J.P."/>
        </authorList>
    </citation>
    <scope>NUCLEOTIDE SEQUENCE [LARGE SCALE GENOMIC DNA]</scope>
    <source>
        <strain evidence="2 3">JCM 31316</strain>
    </source>
</reference>
<name>A0ABT1ZTW8_9BURK</name>
<dbReference type="InterPro" id="IPR011010">
    <property type="entry name" value="DNA_brk_join_enz"/>
</dbReference>
<protein>
    <submittedName>
        <fullName evidence="2">Site-specific integrase</fullName>
    </submittedName>
</protein>
<dbReference type="RefSeq" id="WP_258817983.1">
    <property type="nucleotide sequence ID" value="NZ_JANUGW010000013.1"/>
</dbReference>